<name>A0ABR4P9K3_9HELO</name>
<comment type="caution">
    <text evidence="2">The sequence shown here is derived from an EMBL/GenBank/DDBJ whole genome shotgun (WGS) entry which is preliminary data.</text>
</comment>
<evidence type="ECO:0000256" key="1">
    <source>
        <dbReference type="SAM" id="MobiDB-lite"/>
    </source>
</evidence>
<dbReference type="InterPro" id="IPR032675">
    <property type="entry name" value="LRR_dom_sf"/>
</dbReference>
<accession>A0ABR4P9K3</accession>
<feature type="region of interest" description="Disordered" evidence="1">
    <location>
        <begin position="392"/>
        <end position="413"/>
    </location>
</feature>
<dbReference type="SUPFAM" id="SSF52047">
    <property type="entry name" value="RNI-like"/>
    <property type="match status" value="1"/>
</dbReference>
<dbReference type="Proteomes" id="UP001629113">
    <property type="component" value="Unassembled WGS sequence"/>
</dbReference>
<proteinExistence type="predicted"/>
<protein>
    <submittedName>
        <fullName evidence="2">Leucine Rich Repeat domain-containing protein</fullName>
    </submittedName>
</protein>
<evidence type="ECO:0000313" key="3">
    <source>
        <dbReference type="Proteomes" id="UP001629113"/>
    </source>
</evidence>
<evidence type="ECO:0000313" key="2">
    <source>
        <dbReference type="EMBL" id="KAL3419969.1"/>
    </source>
</evidence>
<gene>
    <name evidence="2" type="ORF">PVAG01_08468</name>
</gene>
<dbReference type="EMBL" id="JBFCZG010000007">
    <property type="protein sequence ID" value="KAL3419969.1"/>
    <property type="molecule type" value="Genomic_DNA"/>
</dbReference>
<organism evidence="2 3">
    <name type="scientific">Phlyctema vagabunda</name>
    <dbReference type="NCBI Taxonomy" id="108571"/>
    <lineage>
        <taxon>Eukaryota</taxon>
        <taxon>Fungi</taxon>
        <taxon>Dikarya</taxon>
        <taxon>Ascomycota</taxon>
        <taxon>Pezizomycotina</taxon>
        <taxon>Leotiomycetes</taxon>
        <taxon>Helotiales</taxon>
        <taxon>Dermateaceae</taxon>
        <taxon>Phlyctema</taxon>
    </lineage>
</organism>
<dbReference type="Gene3D" id="3.80.10.10">
    <property type="entry name" value="Ribonuclease Inhibitor"/>
    <property type="match status" value="1"/>
</dbReference>
<sequence>MSSVLLQNKMAATTSVLELPEPAPVQRPAHLERLPNELLRKLLSPLPRHHRAEAEAEAEPKIGPGIPTDLLLPPGLGTEALAQHAHPYDDIQHDLLSCLLTSQKLHATAIPLVYRHVRFSKASTFAKFLAQLTRYPALGQHVQSLDLSELGRLQAIAADDLLRCLTLTPLLRTFLAPPHLEPHVDVLRRVLGELPQLTTLSFKNCTSTAFTEAFANLFDSQRDVCISPSITDLNLHGCGTLESEIFEILLPALPRLQKLDIGCTNTPSSALLSLATTVRLTELNMDYCANLSSRPVVRFLTTHAAVQHSLVALSANTRAMHEDAVFSEEDLSRLLAQLPRSLKSLHVKTSMMTPEHLPLLQRLARQLEELSVGSDLRLADLECLFLPKTDPTTTHTQAGSYPEPRTPVTEDGEASKSSLSQAVAVCKLHQRLSSISASSEDVSPPWTIKRLDLSSMSIFQQRKILTSFLLGLHSLPLTRIQIGEEVYVTCKSLTRVCAAVDWIVTWDGRRCFLSRK</sequence>
<reference evidence="2 3" key="1">
    <citation type="submission" date="2024-06" db="EMBL/GenBank/DDBJ databases">
        <title>Complete genome of Phlyctema vagabunda strain 19-DSS-EL-015.</title>
        <authorList>
            <person name="Fiorenzani C."/>
        </authorList>
    </citation>
    <scope>NUCLEOTIDE SEQUENCE [LARGE SCALE GENOMIC DNA]</scope>
    <source>
        <strain evidence="2 3">19-DSS-EL-015</strain>
    </source>
</reference>
<keyword evidence="3" id="KW-1185">Reference proteome</keyword>